<evidence type="ECO:0000313" key="3">
    <source>
        <dbReference type="Proteomes" id="UP000036932"/>
    </source>
</evidence>
<feature type="signal peptide" evidence="1">
    <location>
        <begin position="1"/>
        <end position="19"/>
    </location>
</feature>
<sequence length="145" mass="16299">MGIKLLLVMLLLVACSSTEQPVPSEVMATVDAQKELVDLQAKILKVSTDLSYETNWWVVPQDIDTMTIYVEAENVDTVLFWIAPKGTETWKERELIGYDIDGSDGWSLTWKFGDRQFHDHIAVQALGTDGLTQAKESISVHTLEE</sequence>
<feature type="chain" id="PRO_5039243662" description="Lipoprotein" evidence="1">
    <location>
        <begin position="20"/>
        <end position="145"/>
    </location>
</feature>
<keyword evidence="1" id="KW-0732">Signal</keyword>
<name>A0A0M1P8K1_9BACL</name>
<evidence type="ECO:0000313" key="2">
    <source>
        <dbReference type="EMBL" id="KOR90798.1"/>
    </source>
</evidence>
<evidence type="ECO:0000256" key="1">
    <source>
        <dbReference type="SAM" id="SignalP"/>
    </source>
</evidence>
<dbReference type="EMBL" id="LIUT01000001">
    <property type="protein sequence ID" value="KOR90798.1"/>
    <property type="molecule type" value="Genomic_DNA"/>
</dbReference>
<dbReference type="AlphaFoldDB" id="A0A0M1P8K1"/>
<reference evidence="3" key="1">
    <citation type="submission" date="2015-08" db="EMBL/GenBank/DDBJ databases">
        <title>Genome sequencing project for genomic taxonomy and phylogenomics of Bacillus-like bacteria.</title>
        <authorList>
            <person name="Liu B."/>
            <person name="Wang J."/>
            <person name="Zhu Y."/>
            <person name="Liu G."/>
            <person name="Chen Q."/>
            <person name="Chen Z."/>
            <person name="Lan J."/>
            <person name="Che J."/>
            <person name="Ge C."/>
            <person name="Shi H."/>
            <person name="Pan Z."/>
            <person name="Liu X."/>
        </authorList>
    </citation>
    <scope>NUCLEOTIDE SEQUENCE [LARGE SCALE GENOMIC DNA]</scope>
    <source>
        <strain evidence="3">FJAT-22460</strain>
    </source>
</reference>
<organism evidence="2 3">
    <name type="scientific">Paenibacillus solani</name>
    <dbReference type="NCBI Taxonomy" id="1705565"/>
    <lineage>
        <taxon>Bacteria</taxon>
        <taxon>Bacillati</taxon>
        <taxon>Bacillota</taxon>
        <taxon>Bacilli</taxon>
        <taxon>Bacillales</taxon>
        <taxon>Paenibacillaceae</taxon>
        <taxon>Paenibacillus</taxon>
    </lineage>
</organism>
<evidence type="ECO:0008006" key="4">
    <source>
        <dbReference type="Google" id="ProtNLM"/>
    </source>
</evidence>
<comment type="caution">
    <text evidence="2">The sequence shown here is derived from an EMBL/GenBank/DDBJ whole genome shotgun (WGS) entry which is preliminary data.</text>
</comment>
<keyword evidence="3" id="KW-1185">Reference proteome</keyword>
<gene>
    <name evidence="2" type="ORF">AM231_14285</name>
</gene>
<accession>A0A0M1P8K1</accession>
<protein>
    <recommendedName>
        <fullName evidence="4">Lipoprotein</fullName>
    </recommendedName>
</protein>
<dbReference type="PATRIC" id="fig|1705565.3.peg.4896"/>
<dbReference type="PROSITE" id="PS51257">
    <property type="entry name" value="PROKAR_LIPOPROTEIN"/>
    <property type="match status" value="1"/>
</dbReference>
<proteinExistence type="predicted"/>
<dbReference type="Proteomes" id="UP000036932">
    <property type="component" value="Unassembled WGS sequence"/>
</dbReference>